<dbReference type="EMBL" id="JAMKFB020000007">
    <property type="protein sequence ID" value="KAL0189572.1"/>
    <property type="molecule type" value="Genomic_DNA"/>
</dbReference>
<accession>A0ABD0QTQ3</accession>
<keyword evidence="2" id="KW-1185">Reference proteome</keyword>
<sequence>MNSHESEVYTVAPEMPAMFDGMKLAAVATVLYVIVRCLNLKSPTAPPDLTYQDTALNRFLFNEYHTLDYHFSALTVSAVYTTSQNSLEAVPEAALLLARGC</sequence>
<evidence type="ECO:0000313" key="2">
    <source>
        <dbReference type="Proteomes" id="UP001529510"/>
    </source>
</evidence>
<dbReference type="Proteomes" id="UP001529510">
    <property type="component" value="Unassembled WGS sequence"/>
</dbReference>
<evidence type="ECO:0000313" key="1">
    <source>
        <dbReference type="EMBL" id="KAL0189572.1"/>
    </source>
</evidence>
<name>A0ABD0QTQ3_CIRMR</name>
<organism evidence="1 2">
    <name type="scientific">Cirrhinus mrigala</name>
    <name type="common">Mrigala</name>
    <dbReference type="NCBI Taxonomy" id="683832"/>
    <lineage>
        <taxon>Eukaryota</taxon>
        <taxon>Metazoa</taxon>
        <taxon>Chordata</taxon>
        <taxon>Craniata</taxon>
        <taxon>Vertebrata</taxon>
        <taxon>Euteleostomi</taxon>
        <taxon>Actinopterygii</taxon>
        <taxon>Neopterygii</taxon>
        <taxon>Teleostei</taxon>
        <taxon>Ostariophysi</taxon>
        <taxon>Cypriniformes</taxon>
        <taxon>Cyprinidae</taxon>
        <taxon>Labeoninae</taxon>
        <taxon>Labeonini</taxon>
        <taxon>Cirrhinus</taxon>
    </lineage>
</organism>
<reference evidence="1 2" key="1">
    <citation type="submission" date="2024-05" db="EMBL/GenBank/DDBJ databases">
        <title>Genome sequencing and assembly of Indian major carp, Cirrhinus mrigala (Hamilton, 1822).</title>
        <authorList>
            <person name="Mohindra V."/>
            <person name="Chowdhury L.M."/>
            <person name="Lal K."/>
            <person name="Jena J.K."/>
        </authorList>
    </citation>
    <scope>NUCLEOTIDE SEQUENCE [LARGE SCALE GENOMIC DNA]</scope>
    <source>
        <strain evidence="1">CM1030</strain>
        <tissue evidence="1">Blood</tissue>
    </source>
</reference>
<gene>
    <name evidence="1" type="ORF">M9458_016671</name>
</gene>
<protein>
    <submittedName>
        <fullName evidence="1">Uncharacterized protein</fullName>
    </submittedName>
</protein>
<dbReference type="AlphaFoldDB" id="A0ABD0QTQ3"/>
<proteinExistence type="predicted"/>
<comment type="caution">
    <text evidence="1">The sequence shown here is derived from an EMBL/GenBank/DDBJ whole genome shotgun (WGS) entry which is preliminary data.</text>
</comment>